<organism evidence="16 17">
    <name type="scientific">Pseudomaricurvus hydrocarbonicus</name>
    <dbReference type="NCBI Taxonomy" id="1470433"/>
    <lineage>
        <taxon>Bacteria</taxon>
        <taxon>Pseudomonadati</taxon>
        <taxon>Pseudomonadota</taxon>
        <taxon>Gammaproteobacteria</taxon>
        <taxon>Cellvibrionales</taxon>
        <taxon>Cellvibrionaceae</taxon>
        <taxon>Pseudomaricurvus</taxon>
    </lineage>
</organism>
<keyword evidence="5 11" id="KW-0812">Transmembrane</keyword>
<gene>
    <name evidence="16" type="ORF">G8770_18200</name>
</gene>
<keyword evidence="9 11" id="KW-0472">Membrane</keyword>
<name>A0A9E5MNH8_9GAMM</name>
<dbReference type="PANTHER" id="PTHR32552:SF81">
    <property type="entry name" value="TONB-DEPENDENT OUTER MEMBRANE RECEPTOR"/>
    <property type="match status" value="1"/>
</dbReference>
<evidence type="ECO:0000259" key="14">
    <source>
        <dbReference type="Pfam" id="PF00593"/>
    </source>
</evidence>
<accession>A0A9E5MNH8</accession>
<keyword evidence="3 11" id="KW-1134">Transmembrane beta strand</keyword>
<keyword evidence="13" id="KW-0732">Signal</keyword>
<evidence type="ECO:0000256" key="2">
    <source>
        <dbReference type="ARBA" id="ARBA00022448"/>
    </source>
</evidence>
<reference evidence="16" key="1">
    <citation type="submission" date="2020-03" db="EMBL/GenBank/DDBJ databases">
        <authorList>
            <person name="Guo F."/>
        </authorList>
    </citation>
    <scope>NUCLEOTIDE SEQUENCE</scope>
    <source>
        <strain evidence="16">JCM 30134</strain>
    </source>
</reference>
<dbReference type="GO" id="GO:0006826">
    <property type="term" value="P:iron ion transport"/>
    <property type="evidence" value="ECO:0007669"/>
    <property type="project" value="UniProtKB-KW"/>
</dbReference>
<evidence type="ECO:0000256" key="6">
    <source>
        <dbReference type="ARBA" id="ARBA00023004"/>
    </source>
</evidence>
<evidence type="ECO:0000256" key="7">
    <source>
        <dbReference type="ARBA" id="ARBA00023065"/>
    </source>
</evidence>
<dbReference type="Proteomes" id="UP000787472">
    <property type="component" value="Unassembled WGS sequence"/>
</dbReference>
<evidence type="ECO:0000313" key="17">
    <source>
        <dbReference type="Proteomes" id="UP000787472"/>
    </source>
</evidence>
<dbReference type="InterPro" id="IPR036942">
    <property type="entry name" value="Beta-barrel_TonB_sf"/>
</dbReference>
<dbReference type="GO" id="GO:0009279">
    <property type="term" value="C:cell outer membrane"/>
    <property type="evidence" value="ECO:0007669"/>
    <property type="project" value="UniProtKB-SubCell"/>
</dbReference>
<dbReference type="AlphaFoldDB" id="A0A9E5MNH8"/>
<feature type="chain" id="PRO_5038936584" evidence="13">
    <location>
        <begin position="31"/>
        <end position="794"/>
    </location>
</feature>
<dbReference type="EMBL" id="JAAONZ010000017">
    <property type="protein sequence ID" value="NHO67480.1"/>
    <property type="molecule type" value="Genomic_DNA"/>
</dbReference>
<evidence type="ECO:0000256" key="8">
    <source>
        <dbReference type="ARBA" id="ARBA00023077"/>
    </source>
</evidence>
<evidence type="ECO:0000256" key="13">
    <source>
        <dbReference type="SAM" id="SignalP"/>
    </source>
</evidence>
<keyword evidence="17" id="KW-1185">Reference proteome</keyword>
<evidence type="ECO:0000256" key="5">
    <source>
        <dbReference type="ARBA" id="ARBA00022692"/>
    </source>
</evidence>
<keyword evidence="8 12" id="KW-0798">TonB box</keyword>
<feature type="signal peptide" evidence="13">
    <location>
        <begin position="1"/>
        <end position="30"/>
    </location>
</feature>
<feature type="domain" description="TonB-dependent receptor plug" evidence="15">
    <location>
        <begin position="49"/>
        <end position="154"/>
    </location>
</feature>
<dbReference type="InterPro" id="IPR039426">
    <property type="entry name" value="TonB-dep_rcpt-like"/>
</dbReference>
<evidence type="ECO:0000259" key="15">
    <source>
        <dbReference type="Pfam" id="PF07715"/>
    </source>
</evidence>
<feature type="domain" description="TonB-dependent receptor-like beta-barrel" evidence="14">
    <location>
        <begin position="236"/>
        <end position="752"/>
    </location>
</feature>
<dbReference type="InterPro" id="IPR000531">
    <property type="entry name" value="Beta-barrel_TonB"/>
</dbReference>
<evidence type="ECO:0000256" key="11">
    <source>
        <dbReference type="PROSITE-ProRule" id="PRU01360"/>
    </source>
</evidence>
<dbReference type="RefSeq" id="WP_167190263.1">
    <property type="nucleotide sequence ID" value="NZ_JAAONZ010000017.1"/>
</dbReference>
<dbReference type="Pfam" id="PF00593">
    <property type="entry name" value="TonB_dep_Rec_b-barrel"/>
    <property type="match status" value="1"/>
</dbReference>
<keyword evidence="2 11" id="KW-0813">Transport</keyword>
<keyword evidence="4" id="KW-0410">Iron transport</keyword>
<evidence type="ECO:0000256" key="4">
    <source>
        <dbReference type="ARBA" id="ARBA00022496"/>
    </source>
</evidence>
<keyword evidence="10 11" id="KW-0998">Cell outer membrane</keyword>
<dbReference type="PROSITE" id="PS52016">
    <property type="entry name" value="TONB_DEPENDENT_REC_3"/>
    <property type="match status" value="1"/>
</dbReference>
<dbReference type="Pfam" id="PF07715">
    <property type="entry name" value="Plug"/>
    <property type="match status" value="1"/>
</dbReference>
<comment type="subcellular location">
    <subcellularLocation>
        <location evidence="1 11">Cell outer membrane</location>
        <topology evidence="1 11">Multi-pass membrane protein</topology>
    </subcellularLocation>
</comment>
<comment type="caution">
    <text evidence="16">The sequence shown here is derived from an EMBL/GenBank/DDBJ whole genome shotgun (WGS) entry which is preliminary data.</text>
</comment>
<evidence type="ECO:0000256" key="1">
    <source>
        <dbReference type="ARBA" id="ARBA00004571"/>
    </source>
</evidence>
<keyword evidence="7" id="KW-0406">Ion transport</keyword>
<dbReference type="Gene3D" id="2.40.170.20">
    <property type="entry name" value="TonB-dependent receptor, beta-barrel domain"/>
    <property type="match status" value="1"/>
</dbReference>
<dbReference type="PANTHER" id="PTHR32552">
    <property type="entry name" value="FERRICHROME IRON RECEPTOR-RELATED"/>
    <property type="match status" value="1"/>
</dbReference>
<proteinExistence type="inferred from homology"/>
<evidence type="ECO:0000256" key="9">
    <source>
        <dbReference type="ARBA" id="ARBA00023136"/>
    </source>
</evidence>
<evidence type="ECO:0000256" key="10">
    <source>
        <dbReference type="ARBA" id="ARBA00023237"/>
    </source>
</evidence>
<comment type="similarity">
    <text evidence="11 12">Belongs to the TonB-dependent receptor family.</text>
</comment>
<dbReference type="SUPFAM" id="SSF56935">
    <property type="entry name" value="Porins"/>
    <property type="match status" value="1"/>
</dbReference>
<evidence type="ECO:0000256" key="12">
    <source>
        <dbReference type="RuleBase" id="RU003357"/>
    </source>
</evidence>
<keyword evidence="6" id="KW-0408">Iron</keyword>
<protein>
    <submittedName>
        <fullName evidence="16">TonB-dependent receptor</fullName>
    </submittedName>
</protein>
<keyword evidence="16" id="KW-0675">Receptor</keyword>
<dbReference type="InterPro" id="IPR012910">
    <property type="entry name" value="Plug_dom"/>
</dbReference>
<evidence type="ECO:0000256" key="3">
    <source>
        <dbReference type="ARBA" id="ARBA00022452"/>
    </source>
</evidence>
<sequence length="794" mass="86092">MKNTESKLFKNPLAIAVVAATGFAATSAYAQALALEEVVVTAQKRAESLQDVPISVSAMGGDKLAEAGIENLQDLSAYVPNLKVVDGGLVPLMFIRGIGSGANQGFEQSVGTYSDGIYMGRSLQSRSSFMDLERVEVLRGPQSILFGKNSIAGAISLVSAKPTDDFEGKASISYAPEYGETEVNAYVSGPITESLRARLAVRDRQEDGYLENITRNSEAPQADEKAARLTVDWDVSDNLLATLKLETADIERAGRIGQVIDYGNYQVNPATAGLLNGDDEFDYKVGANEDNKLSFESNNVVLKLDYIVGEHTITSTTGYSDFDYQETNYDGDWSEIRVVDMDMAEEFEQFSQEIRLTSPGGEAVDYIMGAFYQTSEQEYSELARLSPSTVGLVAGGLPVFDSAVDRPFTQEGDTWAVFAQATWNATDRLRLTAGLRYTEEKKEGTRDQTLYSLNLAPGVKQSDIELIPNSGFTVENALALDASAGGFRLADHSLSGKRDEEVLTPSLNVQYDLTGDIMLYATYSTGYKSGGFDARGINGATSANNPNGYNILAMGGDNFQFDEEEAETLELGAKMTLLDGAAELNLAAYQTDYTDMQVSVYDGTFGYSVFNAGAAKVQGLELDGRWMATENLMFVASAAYLNYEWTDYSEGVCPGVGTQIASPSGSGNCDLSGRENMHAPEWTVNLSANHDYTLTDNLQLRTTLDANFMDNHYVAGSLDRRQEQAAATTFNARIALSPFDEKWQVALSGKNLTDQRIMTNGSDVTLSNLGPLPGGVQAEIKRPRTLAIEASYSF</sequence>
<evidence type="ECO:0000313" key="16">
    <source>
        <dbReference type="EMBL" id="NHO67480.1"/>
    </source>
</evidence>